<dbReference type="CDD" id="cd03506">
    <property type="entry name" value="Delta6-FADS-like"/>
    <property type="match status" value="1"/>
</dbReference>
<evidence type="ECO:0000256" key="1">
    <source>
        <dbReference type="SAM" id="MobiDB-lite"/>
    </source>
</evidence>
<dbReference type="InterPro" id="IPR001199">
    <property type="entry name" value="Cyt_B5-like_heme/steroid-bd"/>
</dbReference>
<feature type="region of interest" description="Disordered" evidence="1">
    <location>
        <begin position="1"/>
        <end position="33"/>
    </location>
</feature>
<dbReference type="EnsemblMetazoa" id="XM_030973591">
    <property type="protein sequence ID" value="XP_030829451"/>
    <property type="gene ID" value="LOC756151"/>
</dbReference>
<accession>A0A7M7N184</accession>
<dbReference type="Gene3D" id="3.10.120.10">
    <property type="entry name" value="Cytochrome b5-like heme/steroid binding domain"/>
    <property type="match status" value="1"/>
</dbReference>
<reference evidence="5" key="1">
    <citation type="submission" date="2015-02" db="EMBL/GenBank/DDBJ databases">
        <title>Genome sequencing for Strongylocentrotus purpuratus.</title>
        <authorList>
            <person name="Murali S."/>
            <person name="Liu Y."/>
            <person name="Vee V."/>
            <person name="English A."/>
            <person name="Wang M."/>
            <person name="Skinner E."/>
            <person name="Han Y."/>
            <person name="Muzny D.M."/>
            <person name="Worley K.C."/>
            <person name="Gibbs R.A."/>
        </authorList>
    </citation>
    <scope>NUCLEOTIDE SEQUENCE</scope>
</reference>
<reference evidence="4" key="2">
    <citation type="submission" date="2021-01" db="UniProtKB">
        <authorList>
            <consortium name="EnsemblMetazoa"/>
        </authorList>
    </citation>
    <scope>IDENTIFICATION</scope>
</reference>
<proteinExistence type="predicted"/>
<keyword evidence="2" id="KW-0472">Membrane</keyword>
<dbReference type="InterPro" id="IPR005804">
    <property type="entry name" value="FA_desaturase_dom"/>
</dbReference>
<name>A0A7M7N184_STRPU</name>
<dbReference type="SMART" id="SM01117">
    <property type="entry name" value="Cyt-b5"/>
    <property type="match status" value="1"/>
</dbReference>
<keyword evidence="2" id="KW-1133">Transmembrane helix</keyword>
<feature type="transmembrane region" description="Helical" evidence="2">
    <location>
        <begin position="274"/>
        <end position="291"/>
    </location>
</feature>
<dbReference type="GeneID" id="756151"/>
<keyword evidence="5" id="KW-1185">Reference proteome</keyword>
<evidence type="ECO:0000259" key="3">
    <source>
        <dbReference type="PROSITE" id="PS50255"/>
    </source>
</evidence>
<dbReference type="GO" id="GO:0016020">
    <property type="term" value="C:membrane"/>
    <property type="evidence" value="ECO:0000318"/>
    <property type="project" value="GO_Central"/>
</dbReference>
<keyword evidence="2" id="KW-0812">Transmembrane</keyword>
<dbReference type="Pfam" id="PF00173">
    <property type="entry name" value="Cyt-b5"/>
    <property type="match status" value="1"/>
</dbReference>
<dbReference type="SUPFAM" id="SSF55856">
    <property type="entry name" value="Cytochrome b5-like heme/steroid binding domain"/>
    <property type="match status" value="1"/>
</dbReference>
<dbReference type="Pfam" id="PF00487">
    <property type="entry name" value="FA_desaturase"/>
    <property type="match status" value="1"/>
</dbReference>
<evidence type="ECO:0000256" key="2">
    <source>
        <dbReference type="SAM" id="Phobius"/>
    </source>
</evidence>
<sequence length="460" mass="53813">MRTSRDLRSNGTKSADPADATLRNRSSEPTPGSSAIFTWDEIRTHVLPEDKWLVIDGDVYDISKWSRRHPGGKAIISHYAGQDASDAFGAFHRDRQYVSKYLNMYRIGKVKGYDEHISDLSRDFSDLRDLTKKMGLYEPNYWFYVFHLSHIIALEIAAYLVVSLLGGTVLSWILAAVLIGTSQTQGSWLNHDFGHLSVFKSTKANLMAQKLVFTGIQGVSASWWKYRHYLHHSKPNVIDKDPDIKMEVFLLVGDTIPVEMAKSKKGFMPYQHQHQYFTVLSPLLLVVYYYYEVLRFVFKRREWLDLFLMMLYFVRYFYFFLPLTGLFGAYIILYLGRVIQSAWFVWVSQSNHIPMAVEHDEQDKHWVPLQMHATCNLESSPFIDWFTGHLNFQIEHHLFPTMPRHNLSKIKPQVESLCKKHNIPYINKPFWTAMFDILRSLRKSGNLWYDMSHTNDLLMQ</sequence>
<evidence type="ECO:0000313" key="5">
    <source>
        <dbReference type="Proteomes" id="UP000007110"/>
    </source>
</evidence>
<dbReference type="GO" id="GO:0016717">
    <property type="term" value="F:oxidoreductase activity, acting on paired donors, with oxidation of a pair of donors resulting in the reduction of molecular oxygen to two molecules of water"/>
    <property type="evidence" value="ECO:0000318"/>
    <property type="project" value="GO_Central"/>
</dbReference>
<dbReference type="InterPro" id="IPR012171">
    <property type="entry name" value="Fatty_acid_desaturase"/>
</dbReference>
<protein>
    <recommendedName>
        <fullName evidence="3">Cytochrome b5 heme-binding domain-containing protein</fullName>
    </recommendedName>
</protein>
<dbReference type="OMA" id="LSANWWN"/>
<dbReference type="InterPro" id="IPR036400">
    <property type="entry name" value="Cyt_B5-like_heme/steroid_sf"/>
</dbReference>
<dbReference type="InParanoid" id="A0A7M7N184"/>
<dbReference type="PANTHER" id="PTHR19353:SF85">
    <property type="entry name" value="CYTOCHROME B5 HEME-BINDING DOMAIN-CONTAINING PROTEIN"/>
    <property type="match status" value="1"/>
</dbReference>
<dbReference type="RefSeq" id="XP_030829450.1">
    <property type="nucleotide sequence ID" value="XM_030973590.1"/>
</dbReference>
<feature type="transmembrane region" description="Helical" evidence="2">
    <location>
        <begin position="156"/>
        <end position="179"/>
    </location>
</feature>
<dbReference type="KEGG" id="spu:756151"/>
<dbReference type="AlphaFoldDB" id="A0A7M7N184"/>
<dbReference type="PROSITE" id="PS50255">
    <property type="entry name" value="CYTOCHROME_B5_2"/>
    <property type="match status" value="1"/>
</dbReference>
<dbReference type="RefSeq" id="XP_030829451.1">
    <property type="nucleotide sequence ID" value="XM_030973591.1"/>
</dbReference>
<feature type="domain" description="Cytochrome b5 heme-binding" evidence="3">
    <location>
        <begin position="34"/>
        <end position="111"/>
    </location>
</feature>
<feature type="compositionally biased region" description="Polar residues" evidence="1">
    <location>
        <begin position="23"/>
        <end position="33"/>
    </location>
</feature>
<evidence type="ECO:0000313" key="4">
    <source>
        <dbReference type="EnsemblMetazoa" id="XP_030829451"/>
    </source>
</evidence>
<dbReference type="PANTHER" id="PTHR19353">
    <property type="entry name" value="FATTY ACID DESATURASE 2"/>
    <property type="match status" value="1"/>
</dbReference>
<dbReference type="GO" id="GO:0006629">
    <property type="term" value="P:lipid metabolic process"/>
    <property type="evidence" value="ECO:0000318"/>
    <property type="project" value="GO_Central"/>
</dbReference>
<dbReference type="Proteomes" id="UP000007110">
    <property type="component" value="Unassembled WGS sequence"/>
</dbReference>
<organism evidence="4 5">
    <name type="scientific">Strongylocentrotus purpuratus</name>
    <name type="common">Purple sea urchin</name>
    <dbReference type="NCBI Taxonomy" id="7668"/>
    <lineage>
        <taxon>Eukaryota</taxon>
        <taxon>Metazoa</taxon>
        <taxon>Echinodermata</taxon>
        <taxon>Eleutherozoa</taxon>
        <taxon>Echinozoa</taxon>
        <taxon>Echinoidea</taxon>
        <taxon>Euechinoidea</taxon>
        <taxon>Echinacea</taxon>
        <taxon>Camarodonta</taxon>
        <taxon>Echinidea</taxon>
        <taxon>Strongylocentrotidae</taxon>
        <taxon>Strongylocentrotus</taxon>
    </lineage>
</organism>
<dbReference type="OrthoDB" id="260091at2759"/>
<dbReference type="EnsemblMetazoa" id="XM_030973590">
    <property type="protein sequence ID" value="XP_030829450"/>
    <property type="gene ID" value="LOC756151"/>
</dbReference>
<dbReference type="PIRSF" id="PIRSF015921">
    <property type="entry name" value="FA_sphinglp_des"/>
    <property type="match status" value="1"/>
</dbReference>